<protein>
    <submittedName>
        <fullName evidence="1">Uncharacterized protein</fullName>
    </submittedName>
</protein>
<dbReference type="EMBL" id="FNGL01000002">
    <property type="protein sequence ID" value="SDK92443.1"/>
    <property type="molecule type" value="Genomic_DNA"/>
</dbReference>
<sequence>MAVTIEKVNDNYIMVSFNYSYDNVSAIKKIEGSR</sequence>
<keyword evidence="2" id="KW-1185">Reference proteome</keyword>
<organism evidence="1 2">
    <name type="scientific">Clostridium cochlearium</name>
    <dbReference type="NCBI Taxonomy" id="1494"/>
    <lineage>
        <taxon>Bacteria</taxon>
        <taxon>Bacillati</taxon>
        <taxon>Bacillota</taxon>
        <taxon>Clostridia</taxon>
        <taxon>Eubacteriales</taxon>
        <taxon>Clostridiaceae</taxon>
        <taxon>Clostridium</taxon>
    </lineage>
</organism>
<proteinExistence type="predicted"/>
<comment type="caution">
    <text evidence="1">The sequence shown here is derived from an EMBL/GenBank/DDBJ whole genome shotgun (WGS) entry which is preliminary data.</text>
</comment>
<name>A0ABY0QJ45_CLOCO</name>
<gene>
    <name evidence="1" type="ORF">SAMN05216497_102230</name>
</gene>
<evidence type="ECO:0000313" key="2">
    <source>
        <dbReference type="Proteomes" id="UP000198811"/>
    </source>
</evidence>
<reference evidence="1 2" key="1">
    <citation type="submission" date="2016-10" db="EMBL/GenBank/DDBJ databases">
        <authorList>
            <person name="Varghese N."/>
            <person name="Submissions S."/>
        </authorList>
    </citation>
    <scope>NUCLEOTIDE SEQUENCE [LARGE SCALE GENOMIC DNA]</scope>
    <source>
        <strain evidence="1 2">NLAE-zl-C224</strain>
    </source>
</reference>
<evidence type="ECO:0000313" key="1">
    <source>
        <dbReference type="EMBL" id="SDK92443.1"/>
    </source>
</evidence>
<dbReference type="Proteomes" id="UP000198811">
    <property type="component" value="Unassembled WGS sequence"/>
</dbReference>
<accession>A0ABY0QJ45</accession>